<keyword evidence="3 7" id="KW-0732">Signal</keyword>
<protein>
    <recommendedName>
        <fullName evidence="2">non-specific serine/threonine protein kinase</fullName>
        <ecNumber evidence="2">2.7.11.1</ecNumber>
    </recommendedName>
</protein>
<evidence type="ECO:0000256" key="7">
    <source>
        <dbReference type="SAM" id="SignalP"/>
    </source>
</evidence>
<sequence length="268" mass="28629">MAPKARLLPLLPLITTFLFVSTNVNSVNSPPPPSCAPFDCGNGLTLSYPFHPQIHLPHSCGYPNLAISCAKNQPILHISNNPYAVQSLNTTDNSITVTYGGESCPIAARAVALDHSDYSPLSYNTGNKLVRFHYNCTVYPPSAAGIKCLQRGAKHSYAFLEGSEPESEWMSHCESSVVAPVIESAVDDLRSGSGNAVELAFKLAWELVDGSCKVCEESGGFCGSSNGGDDRNFVCFCSDGRHSSLSCHVSGEMSQSKTSQLNYVAIGK</sequence>
<reference evidence="10" key="1">
    <citation type="submission" date="2018-01" db="EMBL/GenBank/DDBJ databases">
        <authorList>
            <person name="Mao J.F."/>
        </authorList>
    </citation>
    <scope>NUCLEOTIDE SEQUENCE</scope>
    <source>
        <strain evidence="10">Huo1</strain>
        <tissue evidence="10">Leaf</tissue>
    </source>
</reference>
<dbReference type="InterPro" id="IPR032872">
    <property type="entry name" value="WAK_assoc_C"/>
</dbReference>
<dbReference type="EMBL" id="PNBA02000004">
    <property type="protein sequence ID" value="KAG6428297.1"/>
    <property type="molecule type" value="Genomic_DNA"/>
</dbReference>
<dbReference type="PANTHER" id="PTHR33138">
    <property type="entry name" value="OS01G0690200 PROTEIN"/>
    <property type="match status" value="1"/>
</dbReference>
<evidence type="ECO:0000256" key="2">
    <source>
        <dbReference type="ARBA" id="ARBA00012513"/>
    </source>
</evidence>
<organism evidence="10">
    <name type="scientific">Salvia splendens</name>
    <name type="common">Scarlet sage</name>
    <dbReference type="NCBI Taxonomy" id="180675"/>
    <lineage>
        <taxon>Eukaryota</taxon>
        <taxon>Viridiplantae</taxon>
        <taxon>Streptophyta</taxon>
        <taxon>Embryophyta</taxon>
        <taxon>Tracheophyta</taxon>
        <taxon>Spermatophyta</taxon>
        <taxon>Magnoliopsida</taxon>
        <taxon>eudicotyledons</taxon>
        <taxon>Gunneridae</taxon>
        <taxon>Pentapetalae</taxon>
        <taxon>asterids</taxon>
        <taxon>lamiids</taxon>
        <taxon>Lamiales</taxon>
        <taxon>Lamiaceae</taxon>
        <taxon>Nepetoideae</taxon>
        <taxon>Mentheae</taxon>
        <taxon>Salviinae</taxon>
        <taxon>Salvia</taxon>
        <taxon>Salvia subgen. Calosphace</taxon>
        <taxon>core Calosphace</taxon>
    </lineage>
</organism>
<keyword evidence="11" id="KW-1185">Reference proteome</keyword>
<dbReference type="Pfam" id="PF14380">
    <property type="entry name" value="WAK_assoc"/>
    <property type="match status" value="1"/>
</dbReference>
<dbReference type="Proteomes" id="UP000298416">
    <property type="component" value="Unassembled WGS sequence"/>
</dbReference>
<dbReference type="GO" id="GO:0004674">
    <property type="term" value="F:protein serine/threonine kinase activity"/>
    <property type="evidence" value="ECO:0007669"/>
    <property type="project" value="UniProtKB-EC"/>
</dbReference>
<keyword evidence="4" id="KW-0325">Glycoprotein</keyword>
<feature type="domain" description="Wall-associated receptor kinase galacturonan-binding" evidence="8">
    <location>
        <begin position="35"/>
        <end position="98"/>
    </location>
</feature>
<proteinExistence type="predicted"/>
<evidence type="ECO:0000313" key="11">
    <source>
        <dbReference type="Proteomes" id="UP000298416"/>
    </source>
</evidence>
<evidence type="ECO:0000256" key="3">
    <source>
        <dbReference type="ARBA" id="ARBA00022729"/>
    </source>
</evidence>
<comment type="caution">
    <text evidence="10">The sequence shown here is derived from an EMBL/GenBank/DDBJ whole genome shotgun (WGS) entry which is preliminary data.</text>
</comment>
<evidence type="ECO:0000256" key="6">
    <source>
        <dbReference type="ARBA" id="ARBA00048679"/>
    </source>
</evidence>
<accession>A0A8X9A3D6</accession>
<feature type="domain" description="Wall-associated receptor kinase C-terminal" evidence="9">
    <location>
        <begin position="148"/>
        <end position="240"/>
    </location>
</feature>
<dbReference type="GO" id="GO:0016020">
    <property type="term" value="C:membrane"/>
    <property type="evidence" value="ECO:0007669"/>
    <property type="project" value="UniProtKB-SubCell"/>
</dbReference>
<evidence type="ECO:0000259" key="9">
    <source>
        <dbReference type="Pfam" id="PF14380"/>
    </source>
</evidence>
<dbReference type="InterPro" id="IPR025287">
    <property type="entry name" value="WAK_GUB"/>
</dbReference>
<evidence type="ECO:0000256" key="5">
    <source>
        <dbReference type="ARBA" id="ARBA00047899"/>
    </source>
</evidence>
<dbReference type="Pfam" id="PF13947">
    <property type="entry name" value="GUB_WAK_bind"/>
    <property type="match status" value="1"/>
</dbReference>
<comment type="catalytic activity">
    <reaction evidence="6">
        <text>L-seryl-[protein] + ATP = O-phospho-L-seryl-[protein] + ADP + H(+)</text>
        <dbReference type="Rhea" id="RHEA:17989"/>
        <dbReference type="Rhea" id="RHEA-COMP:9863"/>
        <dbReference type="Rhea" id="RHEA-COMP:11604"/>
        <dbReference type="ChEBI" id="CHEBI:15378"/>
        <dbReference type="ChEBI" id="CHEBI:29999"/>
        <dbReference type="ChEBI" id="CHEBI:30616"/>
        <dbReference type="ChEBI" id="CHEBI:83421"/>
        <dbReference type="ChEBI" id="CHEBI:456216"/>
        <dbReference type="EC" id="2.7.11.1"/>
    </reaction>
</comment>
<gene>
    <name evidence="10" type="ORF">SASPL_112548</name>
</gene>
<feature type="signal peptide" evidence="7">
    <location>
        <begin position="1"/>
        <end position="26"/>
    </location>
</feature>
<evidence type="ECO:0000259" key="8">
    <source>
        <dbReference type="Pfam" id="PF13947"/>
    </source>
</evidence>
<dbReference type="GO" id="GO:0030247">
    <property type="term" value="F:polysaccharide binding"/>
    <property type="evidence" value="ECO:0007669"/>
    <property type="project" value="InterPro"/>
</dbReference>
<evidence type="ECO:0000256" key="4">
    <source>
        <dbReference type="ARBA" id="ARBA00023180"/>
    </source>
</evidence>
<name>A0A8X9A3D6_SALSN</name>
<dbReference type="PANTHER" id="PTHR33138:SF51">
    <property type="entry name" value="WALL-ASSOCIATED RECEPTOR KINASE GALACTURONAN-BINDING DOMAIN-CONTAINING PROTEIN"/>
    <property type="match status" value="1"/>
</dbReference>
<comment type="subcellular location">
    <subcellularLocation>
        <location evidence="1">Membrane</location>
        <topology evidence="1">Single-pass membrane protein</topology>
    </subcellularLocation>
</comment>
<dbReference type="AlphaFoldDB" id="A0A8X9A3D6"/>
<reference evidence="10" key="2">
    <citation type="submission" date="2020-08" db="EMBL/GenBank/DDBJ databases">
        <title>Plant Genome Project.</title>
        <authorList>
            <person name="Zhang R.-G."/>
        </authorList>
    </citation>
    <scope>NUCLEOTIDE SEQUENCE</scope>
    <source>
        <strain evidence="10">Huo1</strain>
        <tissue evidence="10">Leaf</tissue>
    </source>
</reference>
<feature type="chain" id="PRO_5036450193" description="non-specific serine/threonine protein kinase" evidence="7">
    <location>
        <begin position="27"/>
        <end position="268"/>
    </location>
</feature>
<comment type="catalytic activity">
    <reaction evidence="5">
        <text>L-threonyl-[protein] + ATP = O-phospho-L-threonyl-[protein] + ADP + H(+)</text>
        <dbReference type="Rhea" id="RHEA:46608"/>
        <dbReference type="Rhea" id="RHEA-COMP:11060"/>
        <dbReference type="Rhea" id="RHEA-COMP:11605"/>
        <dbReference type="ChEBI" id="CHEBI:15378"/>
        <dbReference type="ChEBI" id="CHEBI:30013"/>
        <dbReference type="ChEBI" id="CHEBI:30616"/>
        <dbReference type="ChEBI" id="CHEBI:61977"/>
        <dbReference type="ChEBI" id="CHEBI:456216"/>
        <dbReference type="EC" id="2.7.11.1"/>
    </reaction>
</comment>
<dbReference type="EC" id="2.7.11.1" evidence="2"/>
<evidence type="ECO:0000313" key="10">
    <source>
        <dbReference type="EMBL" id="KAG6428297.1"/>
    </source>
</evidence>
<evidence type="ECO:0000256" key="1">
    <source>
        <dbReference type="ARBA" id="ARBA00004167"/>
    </source>
</evidence>